<name>A0ABU6SBX2_9FABA</name>
<reference evidence="1 2" key="1">
    <citation type="journal article" date="2023" name="Plants (Basel)">
        <title>Bridging the Gap: Combining Genomics and Transcriptomics Approaches to Understand Stylosanthes scabra, an Orphan Legume from the Brazilian Caatinga.</title>
        <authorList>
            <person name="Ferreira-Neto J.R.C."/>
            <person name="da Silva M.D."/>
            <person name="Binneck E."/>
            <person name="de Melo N.F."/>
            <person name="da Silva R.H."/>
            <person name="de Melo A.L.T.M."/>
            <person name="Pandolfi V."/>
            <person name="Bustamante F.O."/>
            <person name="Brasileiro-Vidal A.C."/>
            <person name="Benko-Iseppon A.M."/>
        </authorList>
    </citation>
    <scope>NUCLEOTIDE SEQUENCE [LARGE SCALE GENOMIC DNA]</scope>
    <source>
        <tissue evidence="1">Leaves</tissue>
    </source>
</reference>
<dbReference type="EMBL" id="JASCZI010060559">
    <property type="protein sequence ID" value="MED6133897.1"/>
    <property type="molecule type" value="Genomic_DNA"/>
</dbReference>
<gene>
    <name evidence="1" type="ORF">PIB30_032578</name>
</gene>
<organism evidence="1 2">
    <name type="scientific">Stylosanthes scabra</name>
    <dbReference type="NCBI Taxonomy" id="79078"/>
    <lineage>
        <taxon>Eukaryota</taxon>
        <taxon>Viridiplantae</taxon>
        <taxon>Streptophyta</taxon>
        <taxon>Embryophyta</taxon>
        <taxon>Tracheophyta</taxon>
        <taxon>Spermatophyta</taxon>
        <taxon>Magnoliopsida</taxon>
        <taxon>eudicotyledons</taxon>
        <taxon>Gunneridae</taxon>
        <taxon>Pentapetalae</taxon>
        <taxon>rosids</taxon>
        <taxon>fabids</taxon>
        <taxon>Fabales</taxon>
        <taxon>Fabaceae</taxon>
        <taxon>Papilionoideae</taxon>
        <taxon>50 kb inversion clade</taxon>
        <taxon>dalbergioids sensu lato</taxon>
        <taxon>Dalbergieae</taxon>
        <taxon>Pterocarpus clade</taxon>
        <taxon>Stylosanthes</taxon>
    </lineage>
</organism>
<comment type="caution">
    <text evidence="1">The sequence shown here is derived from an EMBL/GenBank/DDBJ whole genome shotgun (WGS) entry which is preliminary data.</text>
</comment>
<evidence type="ECO:0000313" key="1">
    <source>
        <dbReference type="EMBL" id="MED6133897.1"/>
    </source>
</evidence>
<accession>A0ABU6SBX2</accession>
<keyword evidence="2" id="KW-1185">Reference proteome</keyword>
<proteinExistence type="predicted"/>
<sequence>MKIVLGVTNKFSSGFPCVRENGRDRRRGTQTSYECELRMFRQQKGVTEFATKLKYRTVVAAASCSRPRFVSALHVSCSRRSTFRFPLLSTSPVSVPLQAHLHGCLTCVLLSL</sequence>
<evidence type="ECO:0000313" key="2">
    <source>
        <dbReference type="Proteomes" id="UP001341840"/>
    </source>
</evidence>
<protein>
    <submittedName>
        <fullName evidence="1">Uncharacterized protein</fullName>
    </submittedName>
</protein>
<dbReference type="Proteomes" id="UP001341840">
    <property type="component" value="Unassembled WGS sequence"/>
</dbReference>